<organism evidence="1 2">
    <name type="scientific">Cellvibrio japonicus (strain Ueda107)</name>
    <name type="common">Pseudomonas fluorescens subsp. cellulosa</name>
    <dbReference type="NCBI Taxonomy" id="498211"/>
    <lineage>
        <taxon>Bacteria</taxon>
        <taxon>Pseudomonadati</taxon>
        <taxon>Pseudomonadota</taxon>
        <taxon>Gammaproteobacteria</taxon>
        <taxon>Cellvibrionales</taxon>
        <taxon>Cellvibrionaceae</taxon>
        <taxon>Cellvibrio</taxon>
    </lineage>
</organism>
<name>B3PD51_CELJU</name>
<dbReference type="Proteomes" id="UP000001036">
    <property type="component" value="Chromosome"/>
</dbReference>
<protein>
    <submittedName>
        <fullName evidence="1">Uncharacterized protein</fullName>
    </submittedName>
</protein>
<keyword evidence="2" id="KW-1185">Reference proteome</keyword>
<dbReference type="RefSeq" id="WP_012488588.1">
    <property type="nucleotide sequence ID" value="NC_010995.1"/>
</dbReference>
<dbReference type="AlphaFoldDB" id="B3PD51"/>
<dbReference type="STRING" id="498211.CJA_3009"/>
<evidence type="ECO:0000313" key="2">
    <source>
        <dbReference type="Proteomes" id="UP000001036"/>
    </source>
</evidence>
<accession>B3PD51</accession>
<dbReference type="KEGG" id="cja:CJA_3009"/>
<proteinExistence type="predicted"/>
<reference evidence="1 2" key="1">
    <citation type="journal article" date="2008" name="J. Bacteriol.">
        <title>Insights into plant cell wall degradation from the genome sequence of the soil bacterium Cellvibrio japonicus.</title>
        <authorList>
            <person name="Deboy R.T."/>
            <person name="Mongodin E.F."/>
            <person name="Fouts D.E."/>
            <person name="Tailford L.E."/>
            <person name="Khouri H."/>
            <person name="Emerson J.B."/>
            <person name="Mohamoud Y."/>
            <person name="Watkins K."/>
            <person name="Henrissat B."/>
            <person name="Gilbert H.J."/>
            <person name="Nelson K.E."/>
        </authorList>
    </citation>
    <scope>NUCLEOTIDE SEQUENCE [LARGE SCALE GENOMIC DNA]</scope>
    <source>
        <strain evidence="1 2">Ueda107</strain>
    </source>
</reference>
<sequence>MMNNSIAYIHDGLASHPVASLFHINIRLCERGHLVLALSRCSQAPVEYLDSAGVCNFLIDYAARKAGHNVIGRCYIAECETSLYYPVQAHDISVEVSIESGDINSASYLCKLIDGIHVIAESQGTLVSSGTLSKHHGC</sequence>
<dbReference type="HOGENOM" id="CLU_1851539_0_0_6"/>
<gene>
    <name evidence="1" type="ordered locus">CJA_3009</name>
</gene>
<dbReference type="EMBL" id="CP000934">
    <property type="protein sequence ID" value="ACE83773.1"/>
    <property type="molecule type" value="Genomic_DNA"/>
</dbReference>
<evidence type="ECO:0000313" key="1">
    <source>
        <dbReference type="EMBL" id="ACE83773.1"/>
    </source>
</evidence>